<dbReference type="EMBL" id="BA000036">
    <property type="protein sequence ID" value="BAC00434.1"/>
    <property type="molecule type" value="Genomic_DNA"/>
</dbReference>
<dbReference type="STRING" id="196627.cg3369"/>
<dbReference type="PATRIC" id="fig|196627.13.peg.2974"/>
<accession>Q6M1H6</accession>
<dbReference type="BioCyc" id="CORYNE:G18NG-12661-MONOMER"/>
<dbReference type="InterPro" id="IPR017941">
    <property type="entry name" value="Rieske_2Fe-2S"/>
</dbReference>
<dbReference type="GO" id="GO:0051537">
    <property type="term" value="F:2 iron, 2 sulfur cluster binding"/>
    <property type="evidence" value="ECO:0007669"/>
    <property type="project" value="UniProtKB-KW"/>
</dbReference>
<gene>
    <name evidence="6" type="ordered locus">Cgl3040</name>
</gene>
<evidence type="ECO:0000256" key="4">
    <source>
        <dbReference type="ARBA" id="ARBA00023014"/>
    </source>
</evidence>
<dbReference type="HOGENOM" id="CLU_055690_1_4_11"/>
<dbReference type="CDD" id="cd03467">
    <property type="entry name" value="Rieske"/>
    <property type="match status" value="1"/>
</dbReference>
<dbReference type="KEGG" id="cgl:Cgl3040"/>
<dbReference type="Proteomes" id="UP000000582">
    <property type="component" value="Chromosome"/>
</dbReference>
<evidence type="ECO:0000313" key="7">
    <source>
        <dbReference type="Proteomes" id="UP000000582"/>
    </source>
</evidence>
<protein>
    <recommendedName>
        <fullName evidence="5">Rieske domain-containing protein</fullName>
    </recommendedName>
</protein>
<evidence type="ECO:0000256" key="3">
    <source>
        <dbReference type="ARBA" id="ARBA00023004"/>
    </source>
</evidence>
<dbReference type="OrthoDB" id="25106at2"/>
<name>Q8NLA8_CORGL</name>
<dbReference type="Gene3D" id="2.102.10.10">
    <property type="entry name" value="Rieske [2Fe-2S] iron-sulphur domain"/>
    <property type="match status" value="1"/>
</dbReference>
<reference evidence="7" key="1">
    <citation type="journal article" date="2003" name="Appl. Microbiol. Biotechnol.">
        <title>The Corynebacterium glutamicum genome: features and impacts on biotechnological processes.</title>
        <authorList>
            <person name="Ikeda M."/>
            <person name="Nakagawa S."/>
        </authorList>
    </citation>
    <scope>NUCLEOTIDE SEQUENCE [LARGE SCALE GENOMIC DNA]</scope>
    <source>
        <strain evidence="7">ATCC 13032 / DSM 20300 / BCRC 11384 / JCM 1318 / LMG 3730 / NCIMB 10025</strain>
    </source>
</reference>
<dbReference type="InterPro" id="IPR036922">
    <property type="entry name" value="Rieske_2Fe-2S_sf"/>
</dbReference>
<evidence type="ECO:0000313" key="6">
    <source>
        <dbReference type="EMBL" id="BAC00434.1"/>
    </source>
</evidence>
<keyword evidence="1" id="KW-0001">2Fe-2S</keyword>
<dbReference type="GO" id="GO:0016705">
    <property type="term" value="F:oxidoreductase activity, acting on paired donors, with incorporation or reduction of molecular oxygen"/>
    <property type="evidence" value="ECO:0007669"/>
    <property type="project" value="UniProtKB-ARBA"/>
</dbReference>
<keyword evidence="7" id="KW-1185">Reference proteome</keyword>
<keyword evidence="3" id="KW-0408">Iron</keyword>
<dbReference type="Pfam" id="PF00355">
    <property type="entry name" value="Rieske"/>
    <property type="match status" value="1"/>
</dbReference>
<dbReference type="SUPFAM" id="SSF50022">
    <property type="entry name" value="ISP domain"/>
    <property type="match status" value="1"/>
</dbReference>
<accession>Q8NLA8</accession>
<evidence type="ECO:0000256" key="2">
    <source>
        <dbReference type="ARBA" id="ARBA00022723"/>
    </source>
</evidence>
<sequence length="150" mass="15674">MGRSEGTYFSNWLNKILWTILGIMTQPAPMCSRRMFLLGTATTFAGAFLAACGTEPDQEVAATEVPVGSSVILGSVIIAQPTEGNFVAYSSACPHQGSRITKVEGDTVICTNHKSVFNISDGSVVSGPAQNGLTSANLKQDGDTLSASVQ</sequence>
<dbReference type="PROSITE" id="PS51296">
    <property type="entry name" value="RIESKE"/>
    <property type="match status" value="1"/>
</dbReference>
<dbReference type="KEGG" id="cgb:cg3369"/>
<dbReference type="GO" id="GO:0046872">
    <property type="term" value="F:metal ion binding"/>
    <property type="evidence" value="ECO:0007669"/>
    <property type="project" value="UniProtKB-KW"/>
</dbReference>
<dbReference type="AlphaFoldDB" id="Q8NLA8"/>
<proteinExistence type="predicted"/>
<organism evidence="6 7">
    <name type="scientific">Corynebacterium glutamicum (strain ATCC 13032 / DSM 20300 / JCM 1318 / BCRC 11384 / CCUG 27702 / LMG 3730 / NBRC 12168 / NCIMB 10025 / NRRL B-2784 / 534)</name>
    <dbReference type="NCBI Taxonomy" id="196627"/>
    <lineage>
        <taxon>Bacteria</taxon>
        <taxon>Bacillati</taxon>
        <taxon>Actinomycetota</taxon>
        <taxon>Actinomycetes</taxon>
        <taxon>Mycobacteriales</taxon>
        <taxon>Corynebacteriaceae</taxon>
        <taxon>Corynebacterium</taxon>
    </lineage>
</organism>
<keyword evidence="4" id="KW-0411">Iron-sulfur</keyword>
<evidence type="ECO:0000259" key="5">
    <source>
        <dbReference type="PROSITE" id="PS51296"/>
    </source>
</evidence>
<dbReference type="GO" id="GO:0004497">
    <property type="term" value="F:monooxygenase activity"/>
    <property type="evidence" value="ECO:0007669"/>
    <property type="project" value="UniProtKB-ARBA"/>
</dbReference>
<feature type="domain" description="Rieske" evidence="5">
    <location>
        <begin position="57"/>
        <end position="147"/>
    </location>
</feature>
<keyword evidence="2" id="KW-0479">Metal-binding</keyword>
<dbReference type="eggNOG" id="COG2146">
    <property type="taxonomic scope" value="Bacteria"/>
</dbReference>
<evidence type="ECO:0000256" key="1">
    <source>
        <dbReference type="ARBA" id="ARBA00022714"/>
    </source>
</evidence>